<dbReference type="CDD" id="cd18617">
    <property type="entry name" value="GH43_XynB-like"/>
    <property type="match status" value="1"/>
</dbReference>
<comment type="caution">
    <text evidence="9">The sequence shown here is derived from an EMBL/GenBank/DDBJ whole genome shotgun (WGS) entry which is preliminary data.</text>
</comment>
<dbReference type="GO" id="GO:0004553">
    <property type="term" value="F:hydrolase activity, hydrolyzing O-glycosyl compounds"/>
    <property type="evidence" value="ECO:0007669"/>
    <property type="project" value="InterPro"/>
</dbReference>
<keyword evidence="2 6" id="KW-0378">Hydrolase</keyword>
<reference evidence="10 12" key="2">
    <citation type="submission" date="2020-02" db="EMBL/GenBank/DDBJ databases">
        <title>The WGS of Modestobacter muralis DSM 100205.</title>
        <authorList>
            <person name="Jiang Z."/>
        </authorList>
    </citation>
    <scope>NUCLEOTIDE SEQUENCE [LARGE SCALE GENOMIC DNA]</scope>
    <source>
        <strain evidence="10 12">DSM 100205</strain>
    </source>
</reference>
<keyword evidence="11" id="KW-1185">Reference proteome</keyword>
<dbReference type="EMBL" id="JAAGWH010000040">
    <property type="protein sequence ID" value="NEK95335.1"/>
    <property type="molecule type" value="Genomic_DNA"/>
</dbReference>
<evidence type="ECO:0000313" key="9">
    <source>
        <dbReference type="EMBL" id="NEK95335.1"/>
    </source>
</evidence>
<dbReference type="PANTHER" id="PTHR42812">
    <property type="entry name" value="BETA-XYLOSIDASE"/>
    <property type="match status" value="1"/>
</dbReference>
<feature type="domain" description="Beta-xylosidase C-terminal Concanavalin A-like" evidence="8">
    <location>
        <begin position="315"/>
        <end position="491"/>
    </location>
</feature>
<evidence type="ECO:0000256" key="6">
    <source>
        <dbReference type="RuleBase" id="RU361187"/>
    </source>
</evidence>
<evidence type="ECO:0000313" key="12">
    <source>
        <dbReference type="Proteomes" id="UP000471152"/>
    </source>
</evidence>
<proteinExistence type="inferred from homology"/>
<evidence type="ECO:0000256" key="4">
    <source>
        <dbReference type="PIRSR" id="PIRSR606710-1"/>
    </source>
</evidence>
<evidence type="ECO:0000313" key="10">
    <source>
        <dbReference type="EMBL" id="NEN52223.1"/>
    </source>
</evidence>
<evidence type="ECO:0000259" key="8">
    <source>
        <dbReference type="Pfam" id="PF17851"/>
    </source>
</evidence>
<dbReference type="Pfam" id="PF17851">
    <property type="entry name" value="GH43_C2"/>
    <property type="match status" value="1"/>
</dbReference>
<dbReference type="InterPro" id="IPR023296">
    <property type="entry name" value="Glyco_hydro_beta-prop_sf"/>
</dbReference>
<dbReference type="PANTHER" id="PTHR42812:SF12">
    <property type="entry name" value="BETA-XYLOSIDASE-RELATED"/>
    <property type="match status" value="1"/>
</dbReference>
<organism evidence="9 11">
    <name type="scientific">Modestobacter muralis</name>
    <dbReference type="NCBI Taxonomy" id="1608614"/>
    <lineage>
        <taxon>Bacteria</taxon>
        <taxon>Bacillati</taxon>
        <taxon>Actinomycetota</taxon>
        <taxon>Actinomycetes</taxon>
        <taxon>Geodermatophilales</taxon>
        <taxon>Geodermatophilaceae</taxon>
        <taxon>Modestobacter</taxon>
    </lineage>
</organism>
<evidence type="ECO:0000256" key="7">
    <source>
        <dbReference type="SAM" id="MobiDB-lite"/>
    </source>
</evidence>
<dbReference type="AlphaFoldDB" id="A0A6P0EW89"/>
<feature type="active site" description="Proton acceptor" evidence="4">
    <location>
        <position position="29"/>
    </location>
</feature>
<accession>A0A6P0EW89</accession>
<dbReference type="GO" id="GO:0005975">
    <property type="term" value="P:carbohydrate metabolic process"/>
    <property type="evidence" value="ECO:0007669"/>
    <property type="project" value="InterPro"/>
</dbReference>
<feature type="compositionally biased region" description="Pro residues" evidence="7">
    <location>
        <begin position="13"/>
        <end position="22"/>
    </location>
</feature>
<evidence type="ECO:0000256" key="5">
    <source>
        <dbReference type="PIRSR" id="PIRSR606710-2"/>
    </source>
</evidence>
<evidence type="ECO:0000256" key="1">
    <source>
        <dbReference type="ARBA" id="ARBA00009865"/>
    </source>
</evidence>
<dbReference type="Gene3D" id="2.60.120.200">
    <property type="match status" value="1"/>
</dbReference>
<evidence type="ECO:0000256" key="3">
    <source>
        <dbReference type="ARBA" id="ARBA00023295"/>
    </source>
</evidence>
<reference evidence="9 11" key="1">
    <citation type="submission" date="2020-01" db="EMBL/GenBank/DDBJ databases">
        <title>the WGS Modestobacter muralis CPCC 204518.</title>
        <authorList>
            <person name="Jiang Z."/>
        </authorList>
    </citation>
    <scope>NUCLEOTIDE SEQUENCE [LARGE SCALE GENOMIC DNA]</scope>
    <source>
        <strain evidence="9 11">DSM 100205</strain>
    </source>
</reference>
<dbReference type="SUPFAM" id="SSF75005">
    <property type="entry name" value="Arabinanase/levansucrase/invertase"/>
    <property type="match status" value="1"/>
</dbReference>
<dbReference type="Proteomes" id="UP000471152">
    <property type="component" value="Unassembled WGS sequence"/>
</dbReference>
<dbReference type="Proteomes" id="UP000468828">
    <property type="component" value="Unassembled WGS sequence"/>
</dbReference>
<evidence type="ECO:0000313" key="11">
    <source>
        <dbReference type="Proteomes" id="UP000468828"/>
    </source>
</evidence>
<feature type="site" description="Important for catalytic activity, responsible for pKa modulation of the active site Glu and correct orientation of both the proton donor and substrate" evidence="5">
    <location>
        <position position="137"/>
    </location>
</feature>
<feature type="region of interest" description="Disordered" evidence="7">
    <location>
        <begin position="1"/>
        <end position="23"/>
    </location>
</feature>
<dbReference type="Gene3D" id="2.115.10.20">
    <property type="entry name" value="Glycosyl hydrolase domain, family 43"/>
    <property type="match status" value="1"/>
</dbReference>
<dbReference type="InterPro" id="IPR051795">
    <property type="entry name" value="Glycosyl_Hydrlase_43"/>
</dbReference>
<dbReference type="InterPro" id="IPR041542">
    <property type="entry name" value="GH43_C2"/>
</dbReference>
<sequence>MTATSTSGTRAPVGPPSAPTPVVPGFHPDPSVVRVGDTYWMVCSSFEYAPGVPLFRSTDLLTWEQVGHVLARPDQLDVSTAPGSGGITAPTLRFRDGRFWMITTNLADGGWQTLVTTEDPLGRWSEPVRMPEVRGIDPDLAWDDDGTLLITYAGFGAGGPAGLVQQAVDPATGAALTERRHVWQGTGGRFPEGPHLYRIGGWWYLLIAEGGTERGHAVTIARGRSPQGPFEPGPANPLLTHRGIESPVQNTGHSDLVQRPDGSWAIVFHGVRIRGASPQFHVLGRETFAAEVTWVEGWPRLGEWLTPEPAPVLVDELAGPDLPPSWVSPRRFPAEVLTREDGGWRISAVDGDPASDDLAFAGRRQEHLYARFRAVVDAAGGTGGLSVRMDGRHHLDLEVDGDRVRAVAQVGPLRSVLGEVPVPDGDVVLEIRAVPDEGHFSSTALGPDQLVAGVVQGGGFTELGRLDGRYVSTEVAGGMTGRLGGVWCSSGSLVVRSSSYAGSDDPAAVPTV</sequence>
<dbReference type="RefSeq" id="WP_163611899.1">
    <property type="nucleotide sequence ID" value="NZ_JAAGWB010000042.1"/>
</dbReference>
<dbReference type="InterPro" id="IPR006710">
    <property type="entry name" value="Glyco_hydro_43"/>
</dbReference>
<dbReference type="SUPFAM" id="SSF49899">
    <property type="entry name" value="Concanavalin A-like lectins/glucanases"/>
    <property type="match status" value="1"/>
</dbReference>
<dbReference type="InterPro" id="IPR013320">
    <property type="entry name" value="ConA-like_dom_sf"/>
</dbReference>
<keyword evidence="3 6" id="KW-0326">Glycosidase</keyword>
<gene>
    <name evidence="10" type="ORF">G3R41_15005</name>
    <name evidence="9" type="ORF">GCU67_14355</name>
</gene>
<evidence type="ECO:0000256" key="2">
    <source>
        <dbReference type="ARBA" id="ARBA00022801"/>
    </source>
</evidence>
<comment type="similarity">
    <text evidence="1 6">Belongs to the glycosyl hydrolase 43 family.</text>
</comment>
<dbReference type="EMBL" id="JAAGWB010000042">
    <property type="protein sequence ID" value="NEN52223.1"/>
    <property type="molecule type" value="Genomic_DNA"/>
</dbReference>
<protein>
    <submittedName>
        <fullName evidence="9">Glycoside hydrolase family 43 protein</fullName>
    </submittedName>
</protein>
<feature type="active site" description="Proton donor" evidence="4">
    <location>
        <position position="192"/>
    </location>
</feature>
<name>A0A6P0EW89_9ACTN</name>
<dbReference type="Pfam" id="PF04616">
    <property type="entry name" value="Glyco_hydro_43"/>
    <property type="match status" value="1"/>
</dbReference>